<protein>
    <recommendedName>
        <fullName evidence="2">DUF2066 domain-containing protein</fullName>
    </recommendedName>
</protein>
<accession>A0A450S9A9</accession>
<sequence length="375" mass="41940">MMAGVSYRRVCSIPAGLWFLAMLMFLPALNVAYSAEILGPYETEVPVVDKGEQERSQAMQVALRKVLTKVSGQRKLKHHIALDQALRGADRYVQQFRYRARPGNASGSSASPAGTLMFRVQFDPESVDKLLRKADISAWGRIKPSMLIWLVMERGQKRALLGAKGNTGLSNVLYASANGRGVSAILPLLDLDDRSRISETDVWNRRQERIFGASERYGIGTVLVGRAFPSRVSAVHWRAHWELFGEEMTDRWTTRASGVRQVLREGVHEAIDILVARYMNSRKEGATDIQSDPVRLMVSGIGTIGDYARVRRYLEDLYPETKVYVTEAQADNMSFQLSIPGGQAKLDKMIKQGVTLTKTTTPKNPDDIHGYRLLP</sequence>
<dbReference type="InterPro" id="IPR018642">
    <property type="entry name" value="DUF2066"/>
</dbReference>
<dbReference type="EMBL" id="CAADEW010000020">
    <property type="protein sequence ID" value="VFJ48623.1"/>
    <property type="molecule type" value="Genomic_DNA"/>
</dbReference>
<gene>
    <name evidence="1" type="ORF">BECKFW1821A_GA0114235_102027</name>
</gene>
<organism evidence="1">
    <name type="scientific">Candidatus Kentrum sp. FW</name>
    <dbReference type="NCBI Taxonomy" id="2126338"/>
    <lineage>
        <taxon>Bacteria</taxon>
        <taxon>Pseudomonadati</taxon>
        <taxon>Pseudomonadota</taxon>
        <taxon>Gammaproteobacteria</taxon>
        <taxon>Candidatus Kentrum</taxon>
    </lineage>
</organism>
<evidence type="ECO:0000313" key="1">
    <source>
        <dbReference type="EMBL" id="VFJ48623.1"/>
    </source>
</evidence>
<dbReference type="AlphaFoldDB" id="A0A450S9A9"/>
<reference evidence="1" key="1">
    <citation type="submission" date="2019-02" db="EMBL/GenBank/DDBJ databases">
        <authorList>
            <person name="Gruber-Vodicka R. H."/>
            <person name="Seah K. B. B."/>
        </authorList>
    </citation>
    <scope>NUCLEOTIDE SEQUENCE</scope>
    <source>
        <strain evidence="1">BECK_BZ15</strain>
    </source>
</reference>
<proteinExistence type="predicted"/>
<dbReference type="Pfam" id="PF09839">
    <property type="entry name" value="DUF2066"/>
    <property type="match status" value="1"/>
</dbReference>
<name>A0A450S9A9_9GAMM</name>
<evidence type="ECO:0008006" key="2">
    <source>
        <dbReference type="Google" id="ProtNLM"/>
    </source>
</evidence>